<accession>A0A4C1WVR6</accession>
<protein>
    <submittedName>
        <fullName evidence="2">Uncharacterized protein</fullName>
    </submittedName>
</protein>
<name>A0A4C1WVR6_EUMVA</name>
<evidence type="ECO:0000313" key="2">
    <source>
        <dbReference type="EMBL" id="GBP54980.1"/>
    </source>
</evidence>
<comment type="caution">
    <text evidence="2">The sequence shown here is derived from an EMBL/GenBank/DDBJ whole genome shotgun (WGS) entry which is preliminary data.</text>
</comment>
<dbReference type="Proteomes" id="UP000299102">
    <property type="component" value="Unassembled WGS sequence"/>
</dbReference>
<proteinExistence type="predicted"/>
<keyword evidence="3" id="KW-1185">Reference proteome</keyword>
<reference evidence="2 3" key="1">
    <citation type="journal article" date="2019" name="Commun. Biol.">
        <title>The bagworm genome reveals a unique fibroin gene that provides high tensile strength.</title>
        <authorList>
            <person name="Kono N."/>
            <person name="Nakamura H."/>
            <person name="Ohtoshi R."/>
            <person name="Tomita M."/>
            <person name="Numata K."/>
            <person name="Arakawa K."/>
        </authorList>
    </citation>
    <scope>NUCLEOTIDE SEQUENCE [LARGE SCALE GENOMIC DNA]</scope>
</reference>
<organism evidence="2 3">
    <name type="scientific">Eumeta variegata</name>
    <name type="common">Bagworm moth</name>
    <name type="synonym">Eumeta japonica</name>
    <dbReference type="NCBI Taxonomy" id="151549"/>
    <lineage>
        <taxon>Eukaryota</taxon>
        <taxon>Metazoa</taxon>
        <taxon>Ecdysozoa</taxon>
        <taxon>Arthropoda</taxon>
        <taxon>Hexapoda</taxon>
        <taxon>Insecta</taxon>
        <taxon>Pterygota</taxon>
        <taxon>Neoptera</taxon>
        <taxon>Endopterygota</taxon>
        <taxon>Lepidoptera</taxon>
        <taxon>Glossata</taxon>
        <taxon>Ditrysia</taxon>
        <taxon>Tineoidea</taxon>
        <taxon>Psychidae</taxon>
        <taxon>Oiketicinae</taxon>
        <taxon>Eumeta</taxon>
    </lineage>
</organism>
<dbReference type="AlphaFoldDB" id="A0A4C1WVR6"/>
<dbReference type="EMBL" id="BGZK01000658">
    <property type="protein sequence ID" value="GBP54980.1"/>
    <property type="molecule type" value="Genomic_DNA"/>
</dbReference>
<feature type="region of interest" description="Disordered" evidence="1">
    <location>
        <begin position="28"/>
        <end position="50"/>
    </location>
</feature>
<gene>
    <name evidence="2" type="ORF">EVAR_50425_1</name>
</gene>
<evidence type="ECO:0000313" key="3">
    <source>
        <dbReference type="Proteomes" id="UP000299102"/>
    </source>
</evidence>
<evidence type="ECO:0000256" key="1">
    <source>
        <dbReference type="SAM" id="MobiDB-lite"/>
    </source>
</evidence>
<sequence>MHTLRGNHPANYKGCIVYKELQNIKYPNTQPNKQKLKRTEKPEAIVNQTQTKAEFTGPKSHMQILWKATRQRIQPTLNNRWRYRSNPQYVNTSSYESNATNDPDA</sequence>
<dbReference type="OrthoDB" id="10035396at2759"/>
<feature type="region of interest" description="Disordered" evidence="1">
    <location>
        <begin position="77"/>
        <end position="105"/>
    </location>
</feature>